<dbReference type="GO" id="GO:0000981">
    <property type="term" value="F:DNA-binding transcription factor activity, RNA polymerase II-specific"/>
    <property type="evidence" value="ECO:0007669"/>
    <property type="project" value="InterPro"/>
</dbReference>
<dbReference type="GO" id="GO:0003677">
    <property type="term" value="F:DNA binding"/>
    <property type="evidence" value="ECO:0007669"/>
    <property type="project" value="UniProtKB-KW"/>
</dbReference>
<evidence type="ECO:0000313" key="10">
    <source>
        <dbReference type="EMBL" id="TQB67683.1"/>
    </source>
</evidence>
<evidence type="ECO:0000256" key="4">
    <source>
        <dbReference type="ARBA" id="ARBA00023026"/>
    </source>
</evidence>
<dbReference type="InterPro" id="IPR001138">
    <property type="entry name" value="Zn2Cys6_DnaBD"/>
</dbReference>
<evidence type="ECO:0000313" key="11">
    <source>
        <dbReference type="Proteomes" id="UP000319663"/>
    </source>
</evidence>
<keyword evidence="5" id="KW-0238">DNA-binding</keyword>
<feature type="compositionally biased region" description="Basic and acidic residues" evidence="8">
    <location>
        <begin position="18"/>
        <end position="29"/>
    </location>
</feature>
<keyword evidence="7" id="KW-0539">Nucleus</keyword>
<name>A0A507QIP8_MONPU</name>
<evidence type="ECO:0000256" key="6">
    <source>
        <dbReference type="ARBA" id="ARBA00023163"/>
    </source>
</evidence>
<protein>
    <recommendedName>
        <fullName evidence="9">Zn(2)-C6 fungal-type domain-containing protein</fullName>
    </recommendedName>
</protein>
<dbReference type="CDD" id="cd12148">
    <property type="entry name" value="fungal_TF_MHR"/>
    <property type="match status" value="1"/>
</dbReference>
<feature type="domain" description="Zn(2)-C6 fungal-type" evidence="9">
    <location>
        <begin position="98"/>
        <end position="128"/>
    </location>
</feature>
<keyword evidence="2" id="KW-0479">Metal-binding</keyword>
<dbReference type="GO" id="GO:0008270">
    <property type="term" value="F:zinc ion binding"/>
    <property type="evidence" value="ECO:0007669"/>
    <property type="project" value="InterPro"/>
</dbReference>
<dbReference type="Proteomes" id="UP000319663">
    <property type="component" value="Unassembled WGS sequence"/>
</dbReference>
<dbReference type="Gene3D" id="4.10.240.10">
    <property type="entry name" value="Zn(2)-C6 fungal-type DNA-binding domain"/>
    <property type="match status" value="1"/>
</dbReference>
<dbReference type="PROSITE" id="PS00463">
    <property type="entry name" value="ZN2_CY6_FUNGAL_1"/>
    <property type="match status" value="1"/>
</dbReference>
<dbReference type="CDD" id="cd00067">
    <property type="entry name" value="GAL4"/>
    <property type="match status" value="1"/>
</dbReference>
<dbReference type="GO" id="GO:0005634">
    <property type="term" value="C:nucleus"/>
    <property type="evidence" value="ECO:0007669"/>
    <property type="project" value="UniProtKB-SubCell"/>
</dbReference>
<dbReference type="PANTHER" id="PTHR47338:SF27">
    <property type="entry name" value="ZN(II)2CYS6 TRANSCRIPTION FACTOR (EUROFUNG)"/>
    <property type="match status" value="1"/>
</dbReference>
<feature type="region of interest" description="Disordered" evidence="8">
    <location>
        <begin position="735"/>
        <end position="777"/>
    </location>
</feature>
<evidence type="ECO:0000256" key="8">
    <source>
        <dbReference type="SAM" id="MobiDB-lite"/>
    </source>
</evidence>
<dbReference type="PRINTS" id="PR00755">
    <property type="entry name" value="AFLATOXINBRP"/>
</dbReference>
<dbReference type="Pfam" id="PF00172">
    <property type="entry name" value="Zn_clus"/>
    <property type="match status" value="1"/>
</dbReference>
<dbReference type="PROSITE" id="PS50048">
    <property type="entry name" value="ZN2_CY6_FUNGAL_2"/>
    <property type="match status" value="1"/>
</dbReference>
<keyword evidence="3" id="KW-0805">Transcription regulation</keyword>
<evidence type="ECO:0000256" key="5">
    <source>
        <dbReference type="ARBA" id="ARBA00023125"/>
    </source>
</evidence>
<evidence type="ECO:0000256" key="1">
    <source>
        <dbReference type="ARBA" id="ARBA00004123"/>
    </source>
</evidence>
<organism evidence="10 11">
    <name type="scientific">Monascus purpureus</name>
    <name type="common">Red mold</name>
    <name type="synonym">Monascus anka</name>
    <dbReference type="NCBI Taxonomy" id="5098"/>
    <lineage>
        <taxon>Eukaryota</taxon>
        <taxon>Fungi</taxon>
        <taxon>Dikarya</taxon>
        <taxon>Ascomycota</taxon>
        <taxon>Pezizomycotina</taxon>
        <taxon>Eurotiomycetes</taxon>
        <taxon>Eurotiomycetidae</taxon>
        <taxon>Eurotiales</taxon>
        <taxon>Aspergillaceae</taxon>
        <taxon>Monascus</taxon>
    </lineage>
</organism>
<sequence>MILSEADGTPSVTTTAAPERHDTTPKNTDDTIINVSPRGPEGAPAAGKPSAAVESALENSQHDENGEMSQNAQSEEGKPPWSEMKTKAGKERKRLPLACIACRRKKIRCSGEKPACKHCSRSRIPCVYKVTTRKAAPRTDYMAMLDKRLRRMEERVIKTILKDETRDMAAIGRAVVRPTSQKKRSAAEAFESEIGQLAGNEGSATANNNVPVPNQNRIGDGTSLLKAGSEFLPSMEIQEHLAEVFFDCVYGQSYMVLHKPSFMRRLKAGIVPPVLILAVCAISARFSTHPQINSEPPFLRGQEWAEPAASIALSRHDEPNITILTVFLLLGLHEFGTCHGGRSWSFGGQALRMAYALQLHKELDYDPLLTQRNGNGSQLSFTDREIRRRIMWGCFLMDRFNSSGSQRPPMGNETFMQIQLPIKESRFQMEIPGPTEDLHGNVPNPVPDDVGQSPNARENMGVSAYIIRATAIWGRIVDYLNLGGMQNDPYPLWSPESGYARLKTQGEEFSASLPSSLSFTYENLQVHAAEKTANQFLFLHIIAHQNILFLNQFAIPLSPGVRPPKNMPKNFLSDAGRAAVEAAHHISVLINYASSHNLTAPFAGYCAYSASTVHIWGIFSKNIQLEAWSKENLRHTYRYLNKMKRYWGMFHYMVQSSKDRYRNFADAALRRSTTSCDGQVTPMFQYGDWFDRYPHGVSRLHWEDPERKDKETAAEEAVMGQKPDLQSVEDFFASLSSPSVDSPQKTYSTTHRQSHSRRHNSIASPGSARGSTQAGYVYPSPRATTANTPGGAMVTTTSEFPRATTSTLSSQNNPAHPEPFQLDQLNFNFTIPDQLPQLDRQFVYDEAFTGLDFAALDAAMNDNLTDPSMQPVSNAGESFSLWTEADQFDPTVPSGAGDLYQPSAWFLPFNLDPAGGTGLDLGTPGDMV</sequence>
<dbReference type="OrthoDB" id="39175at2759"/>
<keyword evidence="11" id="KW-1185">Reference proteome</keyword>
<dbReference type="EMBL" id="VIFY01000326">
    <property type="protein sequence ID" value="TQB67683.1"/>
    <property type="molecule type" value="Genomic_DNA"/>
</dbReference>
<dbReference type="STRING" id="5098.A0A507QIP8"/>
<dbReference type="GO" id="GO:0006351">
    <property type="term" value="P:DNA-templated transcription"/>
    <property type="evidence" value="ECO:0007669"/>
    <property type="project" value="InterPro"/>
</dbReference>
<dbReference type="InterPro" id="IPR036864">
    <property type="entry name" value="Zn2-C6_fun-type_DNA-bd_sf"/>
</dbReference>
<proteinExistence type="predicted"/>
<accession>A0A507QIP8</accession>
<keyword evidence="6" id="KW-0804">Transcription</keyword>
<gene>
    <name evidence="10" type="ORF">MPDQ_004940</name>
</gene>
<keyword evidence="4" id="KW-0843">Virulence</keyword>
<dbReference type="AlphaFoldDB" id="A0A507QIP8"/>
<dbReference type="InterPro" id="IPR007219">
    <property type="entry name" value="XnlR_reg_dom"/>
</dbReference>
<dbReference type="SMART" id="SM00906">
    <property type="entry name" value="Fungal_trans"/>
    <property type="match status" value="1"/>
</dbReference>
<dbReference type="SMART" id="SM00066">
    <property type="entry name" value="GAL4"/>
    <property type="match status" value="1"/>
</dbReference>
<dbReference type="Pfam" id="PF04082">
    <property type="entry name" value="Fungal_trans"/>
    <property type="match status" value="1"/>
</dbReference>
<evidence type="ECO:0000256" key="3">
    <source>
        <dbReference type="ARBA" id="ARBA00023015"/>
    </source>
</evidence>
<evidence type="ECO:0000256" key="2">
    <source>
        <dbReference type="ARBA" id="ARBA00022723"/>
    </source>
</evidence>
<dbReference type="PANTHER" id="PTHR47338">
    <property type="entry name" value="ZN(II)2CYS6 TRANSCRIPTION FACTOR (EUROFUNG)-RELATED"/>
    <property type="match status" value="1"/>
</dbReference>
<evidence type="ECO:0000259" key="9">
    <source>
        <dbReference type="PROSITE" id="PS50048"/>
    </source>
</evidence>
<evidence type="ECO:0000256" key="7">
    <source>
        <dbReference type="ARBA" id="ARBA00023242"/>
    </source>
</evidence>
<dbReference type="InterPro" id="IPR050815">
    <property type="entry name" value="TF_fung"/>
</dbReference>
<reference evidence="10 11" key="1">
    <citation type="submission" date="2019-06" db="EMBL/GenBank/DDBJ databases">
        <title>Wine fermentation using esterase from Monascus purpureus.</title>
        <authorList>
            <person name="Geng C."/>
            <person name="Zhang Y."/>
        </authorList>
    </citation>
    <scope>NUCLEOTIDE SEQUENCE [LARGE SCALE GENOMIC DNA]</scope>
    <source>
        <strain evidence="10">HQ1</strain>
    </source>
</reference>
<dbReference type="SUPFAM" id="SSF57701">
    <property type="entry name" value="Zn2/Cys6 DNA-binding domain"/>
    <property type="match status" value="1"/>
</dbReference>
<comment type="caution">
    <text evidence="10">The sequence shown here is derived from an EMBL/GenBank/DDBJ whole genome shotgun (WGS) entry which is preliminary data.</text>
</comment>
<comment type="subcellular location">
    <subcellularLocation>
        <location evidence="1">Nucleus</location>
    </subcellularLocation>
</comment>
<feature type="compositionally biased region" description="Polar residues" evidence="8">
    <location>
        <begin position="761"/>
        <end position="774"/>
    </location>
</feature>
<feature type="compositionally biased region" description="Polar residues" evidence="8">
    <location>
        <begin position="735"/>
        <end position="751"/>
    </location>
</feature>
<feature type="region of interest" description="Disordered" evidence="8">
    <location>
        <begin position="1"/>
        <end position="90"/>
    </location>
</feature>